<organism evidence="2 3">
    <name type="scientific">Chryseobacterium piperi</name>
    <dbReference type="NCBI Taxonomy" id="558152"/>
    <lineage>
        <taxon>Bacteria</taxon>
        <taxon>Pseudomonadati</taxon>
        <taxon>Bacteroidota</taxon>
        <taxon>Flavobacteriia</taxon>
        <taxon>Flavobacteriales</taxon>
        <taxon>Weeksellaceae</taxon>
        <taxon>Chryseobacterium group</taxon>
        <taxon>Chryseobacterium</taxon>
    </lineage>
</organism>
<keyword evidence="3" id="KW-1185">Reference proteome</keyword>
<evidence type="ECO:0000313" key="2">
    <source>
        <dbReference type="EMBL" id="KFF10357.1"/>
    </source>
</evidence>
<dbReference type="STRING" id="558152.IQ37_19655"/>
<gene>
    <name evidence="2" type="ORF">IQ37_19655</name>
</gene>
<sequence>MMKRKIILASTLLSSLFNGQVNSGNPYTPTIFSNSPISASLGQFDPMGIDLFTGQPSISFNLFSYTKDNYNLNIDLSYNLSSIKPDIPPTWAGVGWNVNVGGVITRTVKGGIDEVLVHNDSPSNKYSYYDNYGMLDAADWASSSKLYQFININKSLFGSGRTVYPSPDEFNFSVNGMSGTFYKNHKGEWIVASGDFKDIKITSELASDFEVYENGFKPLNSKTHRVKRIIYGFVLTDKKGTQYIFGKTPESIEFSATPYNSSTINSFNTHFIANSWFLTKVILPNKFEITYNYERDNRAFYKVSHSFTSMYYNINSGVSAKKQQGVYINPERTFVTYLKNINVNNEYSINFFKTPANVEEYDYSPITTQQWNESFQYSHHYGVDIRNAKHFFKLDKITIDKSAVIEEINFNYLEDPNKKLYLTGFNKNGQIYSMDYFSTDLPKYNQRKNDHWGYYNNKSFLTSVQPGDGLFYTPNQLKNVLPTYKETDPAQLTKGVLKRVTFPTKGFSEFIFEPHDYTKVIDVKTSSPYNFYIEDTAKKIAGGLRIKRIITDPGDGQRIVKDYFYTENGALNGKSTGVLSGKPVYYEEDQDSKSRIYRFADVPIIQTNNTKGKHIVYTKVIEKVSENGNGGTTEYNFTNSDNGYIDKSANAYVFSAFSTNSLYNNLRYVGFNSLDFERGKPLNIIKKDKNGAIVHQTNFKYNALPTRFDDNIRAYDFQSNVYGEAITDGAFTRLQGVAELIRLSAYNIYSYHPYLSEKEEVLYHNNAPALVQTTKYFYGSNQHNQVTQTEFLDTTGTKNTSVFSYAHEKNNPLMISKNIVGIPLETMTTQTIGNSTKTLSKIETIYPKTQTEANTKTSGLILPMSVLSYDISNLSSPGTIEVTYDRYDSKGNIQQYTTKAGVSTTIIWGYNGTQPIAKIEGAKLSDITQSLITTIVNASNDDAADPAQEPSLIIALDNFRKNSGLSNYQITTYTYDPLVGVTSITPPSGIREVYIYDTANRLKEIRQDSKTGNLVKEFKYNYKN</sequence>
<keyword evidence="1" id="KW-0732">Signal</keyword>
<accession>A0A086A0Z3</accession>
<evidence type="ECO:0000313" key="3">
    <source>
        <dbReference type="Proteomes" id="UP000028709"/>
    </source>
</evidence>
<name>A0A086A0Z3_9FLAO</name>
<dbReference type="AlphaFoldDB" id="A0A086A0Z3"/>
<feature type="chain" id="PRO_5001802044" description="Sugar-binding protein" evidence="1">
    <location>
        <begin position="24"/>
        <end position="1024"/>
    </location>
</feature>
<feature type="signal peptide" evidence="1">
    <location>
        <begin position="1"/>
        <end position="23"/>
    </location>
</feature>
<proteinExistence type="predicted"/>
<dbReference type="Proteomes" id="UP000028709">
    <property type="component" value="Unassembled WGS sequence"/>
</dbReference>
<evidence type="ECO:0008006" key="4">
    <source>
        <dbReference type="Google" id="ProtNLM"/>
    </source>
</evidence>
<reference evidence="2 3" key="1">
    <citation type="submission" date="2014-07" db="EMBL/GenBank/DDBJ databases">
        <title>Genome of Chryseobacterium piperi CTM.</title>
        <authorList>
            <person name="Pipes S.E."/>
            <person name="Stropko S.J."/>
            <person name="Newman J.D."/>
        </authorList>
    </citation>
    <scope>NUCLEOTIDE SEQUENCE [LARGE SCALE GENOMIC DNA]</scope>
    <source>
        <strain evidence="2 3">CTM</strain>
    </source>
</reference>
<protein>
    <recommendedName>
        <fullName evidence="4">Sugar-binding protein</fullName>
    </recommendedName>
</protein>
<evidence type="ECO:0000256" key="1">
    <source>
        <dbReference type="SAM" id="SignalP"/>
    </source>
</evidence>
<comment type="caution">
    <text evidence="2">The sequence shown here is derived from an EMBL/GenBank/DDBJ whole genome shotgun (WGS) entry which is preliminary data.</text>
</comment>
<dbReference type="eggNOG" id="COG3209">
    <property type="taxonomic scope" value="Bacteria"/>
</dbReference>
<dbReference type="Gene3D" id="2.180.10.10">
    <property type="entry name" value="RHS repeat-associated core"/>
    <property type="match status" value="1"/>
</dbReference>
<dbReference type="EMBL" id="JPRJ01000080">
    <property type="protein sequence ID" value="KFF10357.1"/>
    <property type="molecule type" value="Genomic_DNA"/>
</dbReference>
<dbReference type="KEGG" id="cpip:CJF12_19945"/>